<dbReference type="SUPFAM" id="SSF53448">
    <property type="entry name" value="Nucleotide-diphospho-sugar transferases"/>
    <property type="match status" value="1"/>
</dbReference>
<feature type="transmembrane region" description="Helical" evidence="10">
    <location>
        <begin position="46"/>
        <end position="64"/>
    </location>
</feature>
<dbReference type="GO" id="GO:0046354">
    <property type="term" value="P:mannan biosynthetic process"/>
    <property type="evidence" value="ECO:0007669"/>
    <property type="project" value="TreeGrafter"/>
</dbReference>
<dbReference type="EMBL" id="SJSL01000002">
    <property type="protein sequence ID" value="TCD01256.1"/>
    <property type="molecule type" value="Genomic_DNA"/>
</dbReference>
<keyword evidence="5" id="KW-0735">Signal-anchor</keyword>
<evidence type="ECO:0000256" key="4">
    <source>
        <dbReference type="ARBA" id="ARBA00022692"/>
    </source>
</evidence>
<gene>
    <name evidence="11" type="ORF">EZ437_10905</name>
</gene>
<evidence type="ECO:0000256" key="10">
    <source>
        <dbReference type="SAM" id="Phobius"/>
    </source>
</evidence>
<dbReference type="AlphaFoldDB" id="A0A4R0NKX9"/>
<dbReference type="GO" id="GO:0000026">
    <property type="term" value="F:alpha-1,2-mannosyltransferase activity"/>
    <property type="evidence" value="ECO:0007669"/>
    <property type="project" value="TreeGrafter"/>
</dbReference>
<dbReference type="InterPro" id="IPR029044">
    <property type="entry name" value="Nucleotide-diphossugar_trans"/>
</dbReference>
<keyword evidence="4 10" id="KW-0812">Transmembrane</keyword>
<dbReference type="InterPro" id="IPR022751">
    <property type="entry name" value="Alpha_mannosyltransferase"/>
</dbReference>
<evidence type="ECO:0000256" key="1">
    <source>
        <dbReference type="ARBA" id="ARBA00004394"/>
    </source>
</evidence>
<dbReference type="OrthoDB" id="650311at2"/>
<comment type="subcellular location">
    <subcellularLocation>
        <location evidence="9">Endomembrane system</location>
        <topology evidence="9">Single-pass membrane protein</topology>
    </subcellularLocation>
    <subcellularLocation>
        <location evidence="1">Golgi apparatus membrane</location>
    </subcellularLocation>
    <subcellularLocation>
        <location evidence="2">Membrane</location>
        <topology evidence="2">Single-pass type II membrane protein</topology>
    </subcellularLocation>
</comment>
<keyword evidence="3" id="KW-0808">Transferase</keyword>
<dbReference type="GO" id="GO:0012505">
    <property type="term" value="C:endomembrane system"/>
    <property type="evidence" value="ECO:0007669"/>
    <property type="project" value="UniProtKB-SubCell"/>
</dbReference>
<dbReference type="Pfam" id="PF11051">
    <property type="entry name" value="Mannosyl_trans3"/>
    <property type="match status" value="2"/>
</dbReference>
<name>A0A4R0NKX9_9SPHI</name>
<accession>A0A4R0NKX9</accession>
<keyword evidence="8 10" id="KW-0472">Membrane</keyword>
<evidence type="ECO:0000256" key="2">
    <source>
        <dbReference type="ARBA" id="ARBA00004606"/>
    </source>
</evidence>
<evidence type="ECO:0000256" key="7">
    <source>
        <dbReference type="ARBA" id="ARBA00023034"/>
    </source>
</evidence>
<dbReference type="GO" id="GO:0016020">
    <property type="term" value="C:membrane"/>
    <property type="evidence" value="ECO:0007669"/>
    <property type="project" value="UniProtKB-SubCell"/>
</dbReference>
<dbReference type="Gene3D" id="3.90.550.10">
    <property type="entry name" value="Spore Coat Polysaccharide Biosynthesis Protein SpsA, Chain A"/>
    <property type="match status" value="1"/>
</dbReference>
<reference evidence="11 12" key="1">
    <citation type="submission" date="2019-02" db="EMBL/GenBank/DDBJ databases">
        <title>Pedobacter sp. RP-1-14 sp. nov., isolated from Arctic soil.</title>
        <authorList>
            <person name="Dahal R.H."/>
        </authorList>
    </citation>
    <scope>NUCLEOTIDE SEQUENCE [LARGE SCALE GENOMIC DNA]</scope>
    <source>
        <strain evidence="11 12">RP-1-14</strain>
    </source>
</reference>
<evidence type="ECO:0000256" key="9">
    <source>
        <dbReference type="ARBA" id="ARBA00037847"/>
    </source>
</evidence>
<comment type="caution">
    <text evidence="11">The sequence shown here is derived from an EMBL/GenBank/DDBJ whole genome shotgun (WGS) entry which is preliminary data.</text>
</comment>
<evidence type="ECO:0000256" key="6">
    <source>
        <dbReference type="ARBA" id="ARBA00022989"/>
    </source>
</evidence>
<proteinExistence type="predicted"/>
<keyword evidence="7" id="KW-0333">Golgi apparatus</keyword>
<protein>
    <recommendedName>
        <fullName evidence="13">Alpha 1,2-mannosyltransferase</fullName>
    </recommendedName>
</protein>
<keyword evidence="6 10" id="KW-1133">Transmembrane helix</keyword>
<sequence length="366" mass="42499">MKFNEDGVREIPFVLDTSAISKIRLMLDDCTKTIPDYPQNFFSGKGIVICAGGISYLTCAWILINRLKEVKCKLPVELWFRSGELSQLSIQTFKSLGIECRMFDSQSIENLDGVGLKPLAIKLSKFKEILYLDADNFCLKDPSYLFDYEKYKEFGAVFWPDYWRTAKDNPIWQIVDNYQYNDFEQESGQIMINKEICWKELNLTIYMNKEKRIFYQLLLGDKDTFKFSWNFLKSKFQMIGFDAGSCGFICSKEGFIGKTMTQHDPNGNLLFLHRNLGKWNVNDSSQIIWKFLLNFQDSSLDRKYFLCENDKHGKHMKFGGNFKTKLLPKGFLTIEPACLANLAVLASMPFFQEELRSAKVRLSPKT</sequence>
<dbReference type="Proteomes" id="UP000293347">
    <property type="component" value="Unassembled WGS sequence"/>
</dbReference>
<evidence type="ECO:0008006" key="13">
    <source>
        <dbReference type="Google" id="ProtNLM"/>
    </source>
</evidence>
<organism evidence="11 12">
    <name type="scientific">Pedobacter psychroterrae</name>
    <dbReference type="NCBI Taxonomy" id="2530453"/>
    <lineage>
        <taxon>Bacteria</taxon>
        <taxon>Pseudomonadati</taxon>
        <taxon>Bacteroidota</taxon>
        <taxon>Sphingobacteriia</taxon>
        <taxon>Sphingobacteriales</taxon>
        <taxon>Sphingobacteriaceae</taxon>
        <taxon>Pedobacter</taxon>
    </lineage>
</organism>
<evidence type="ECO:0000256" key="3">
    <source>
        <dbReference type="ARBA" id="ARBA00022679"/>
    </source>
</evidence>
<evidence type="ECO:0000256" key="5">
    <source>
        <dbReference type="ARBA" id="ARBA00022968"/>
    </source>
</evidence>
<evidence type="ECO:0000313" key="12">
    <source>
        <dbReference type="Proteomes" id="UP000293347"/>
    </source>
</evidence>
<dbReference type="RefSeq" id="WP_131595948.1">
    <property type="nucleotide sequence ID" value="NZ_SJSL01000002.1"/>
</dbReference>
<evidence type="ECO:0000256" key="8">
    <source>
        <dbReference type="ARBA" id="ARBA00023136"/>
    </source>
</evidence>
<evidence type="ECO:0000313" key="11">
    <source>
        <dbReference type="EMBL" id="TCD01256.1"/>
    </source>
</evidence>
<dbReference type="PANTHER" id="PTHR31646">
    <property type="entry name" value="ALPHA-1,2-MANNOSYLTRANSFERASE MNN2"/>
    <property type="match status" value="1"/>
</dbReference>
<keyword evidence="12" id="KW-1185">Reference proteome</keyword>
<dbReference type="PANTHER" id="PTHR31646:SF1">
    <property type="entry name" value="ALPHA-1,2-MANNOSYLTRANSFERASE MNN2"/>
    <property type="match status" value="1"/>
</dbReference>